<dbReference type="Proteomes" id="UP000016934">
    <property type="component" value="Unassembled WGS sequence"/>
</dbReference>
<feature type="region of interest" description="Disordered" evidence="2">
    <location>
        <begin position="36"/>
        <end position="57"/>
    </location>
</feature>
<dbReference type="KEGG" id="bsc:COCSADRAFT_64798"/>
<keyword evidence="6" id="KW-1185">Reference proteome</keyword>
<evidence type="ECO:0000259" key="3">
    <source>
        <dbReference type="PROSITE" id="PS51253"/>
    </source>
</evidence>
<dbReference type="EMBL" id="KB445638">
    <property type="protein sequence ID" value="EMD68627.1"/>
    <property type="molecule type" value="Genomic_DNA"/>
</dbReference>
<dbReference type="GeneID" id="19140374"/>
<name>M2T5D1_COCSN</name>
<evidence type="ECO:0000313" key="5">
    <source>
        <dbReference type="EMBL" id="EMD68627.1"/>
    </source>
</evidence>
<dbReference type="KEGG" id="bsc:COCSADRAFT_60407"/>
<dbReference type="HOGENOM" id="CLU_013929_17_3_1"/>
<evidence type="ECO:0000313" key="4">
    <source>
        <dbReference type="EMBL" id="EMD64207.1"/>
    </source>
</evidence>
<protein>
    <recommendedName>
        <fullName evidence="3">HTH CENPB-type domain-containing protein</fullName>
    </recommendedName>
</protein>
<gene>
    <name evidence="5" type="ORF">COCSADRAFT_60407</name>
    <name evidence="4" type="ORF">COCSADRAFT_64798</name>
</gene>
<reference evidence="4 6" key="1">
    <citation type="journal article" date="2012" name="PLoS Pathog.">
        <title>Diverse lifestyles and strategies of plant pathogenesis encoded in the genomes of eighteen Dothideomycetes fungi.</title>
        <authorList>
            <person name="Ohm R.A."/>
            <person name="Feau N."/>
            <person name="Henrissat B."/>
            <person name="Schoch C.L."/>
            <person name="Horwitz B.A."/>
            <person name="Barry K.W."/>
            <person name="Condon B.J."/>
            <person name="Copeland A.C."/>
            <person name="Dhillon B."/>
            <person name="Glaser F."/>
            <person name="Hesse C.N."/>
            <person name="Kosti I."/>
            <person name="LaButti K."/>
            <person name="Lindquist E.A."/>
            <person name="Lucas S."/>
            <person name="Salamov A.A."/>
            <person name="Bradshaw R.E."/>
            <person name="Ciuffetti L."/>
            <person name="Hamelin R.C."/>
            <person name="Kema G.H.J."/>
            <person name="Lawrence C."/>
            <person name="Scott J.A."/>
            <person name="Spatafora J.W."/>
            <person name="Turgeon B.G."/>
            <person name="de Wit P.J.G.M."/>
            <person name="Zhong S."/>
            <person name="Goodwin S.B."/>
            <person name="Grigoriev I.V."/>
        </authorList>
    </citation>
    <scope>NUCLEOTIDE SEQUENCE [LARGE SCALE GENOMIC DNA]</scope>
    <source>
        <strain evidence="4">ND90Pr</strain>
        <strain evidence="6">ND90Pr / ATCC 201652</strain>
    </source>
</reference>
<dbReference type="Pfam" id="PF03221">
    <property type="entry name" value="HTH_Tnp_Tc5"/>
    <property type="match status" value="1"/>
</dbReference>
<dbReference type="OrthoDB" id="3780530at2759"/>
<dbReference type="RefSeq" id="XP_007695644.1">
    <property type="nucleotide sequence ID" value="XM_007697454.1"/>
</dbReference>
<feature type="domain" description="HTH CENPB-type" evidence="3">
    <location>
        <begin position="49"/>
        <end position="113"/>
    </location>
</feature>
<accession>M2T5D1</accession>
<dbReference type="GeneID" id="19140425"/>
<dbReference type="InterPro" id="IPR006600">
    <property type="entry name" value="HTH_CenpB_DNA-bd_dom"/>
</dbReference>
<dbReference type="GO" id="GO:0003677">
    <property type="term" value="F:DNA binding"/>
    <property type="evidence" value="ECO:0007669"/>
    <property type="project" value="UniProtKB-KW"/>
</dbReference>
<dbReference type="RefSeq" id="XP_007700066.1">
    <property type="nucleotide sequence ID" value="XM_007701876.1"/>
</dbReference>
<dbReference type="AlphaFoldDB" id="M2T5D1"/>
<proteinExistence type="predicted"/>
<dbReference type="EMBL" id="KB445643">
    <property type="protein sequence ID" value="EMD64207.1"/>
    <property type="molecule type" value="Genomic_DNA"/>
</dbReference>
<reference evidence="6" key="3">
    <citation type="journal article" date="2013" name="PLoS Genet.">
        <title>Comparative genome structure, secondary metabolite, and effector coding capacity across Cochliobolus pathogens.</title>
        <authorList>
            <person name="Condon B.J."/>
            <person name="Leng Y."/>
            <person name="Wu D."/>
            <person name="Bushley K.E."/>
            <person name="Ohm R.A."/>
            <person name="Otillar R."/>
            <person name="Martin J."/>
            <person name="Schackwitz W."/>
            <person name="Grimwood J."/>
            <person name="MohdZainudin N."/>
            <person name="Xue C."/>
            <person name="Wang R."/>
            <person name="Manning V.A."/>
            <person name="Dhillon B."/>
            <person name="Tu Z.J."/>
            <person name="Steffenson B.J."/>
            <person name="Salamov A."/>
            <person name="Sun H."/>
            <person name="Lowry S."/>
            <person name="LaButti K."/>
            <person name="Han J."/>
            <person name="Copeland A."/>
            <person name="Lindquist E."/>
            <person name="Barry K."/>
            <person name="Schmutz J."/>
            <person name="Baker S.E."/>
            <person name="Ciuffetti L.M."/>
            <person name="Grigoriev I.V."/>
            <person name="Zhong S."/>
            <person name="Turgeon B.G."/>
        </authorList>
    </citation>
    <scope>NUCLEOTIDE SEQUENCE [LARGE SCALE GENOMIC DNA]</scope>
    <source>
        <strain evidence="6">ND90Pr / ATCC 201652</strain>
    </source>
</reference>
<keyword evidence="1" id="KW-0238">DNA-binding</keyword>
<organism evidence="4 6">
    <name type="scientific">Cochliobolus sativus (strain ND90Pr / ATCC 201652)</name>
    <name type="common">Common root rot and spot blotch fungus</name>
    <name type="synonym">Bipolaris sorokiniana</name>
    <dbReference type="NCBI Taxonomy" id="665912"/>
    <lineage>
        <taxon>Eukaryota</taxon>
        <taxon>Fungi</taxon>
        <taxon>Dikarya</taxon>
        <taxon>Ascomycota</taxon>
        <taxon>Pezizomycotina</taxon>
        <taxon>Dothideomycetes</taxon>
        <taxon>Pleosporomycetidae</taxon>
        <taxon>Pleosporales</taxon>
        <taxon>Pleosporineae</taxon>
        <taxon>Pleosporaceae</taxon>
        <taxon>Bipolaris</taxon>
    </lineage>
</organism>
<evidence type="ECO:0000256" key="2">
    <source>
        <dbReference type="SAM" id="MobiDB-lite"/>
    </source>
</evidence>
<evidence type="ECO:0000256" key="1">
    <source>
        <dbReference type="ARBA" id="ARBA00023125"/>
    </source>
</evidence>
<evidence type="ECO:0000313" key="6">
    <source>
        <dbReference type="Proteomes" id="UP000016934"/>
    </source>
</evidence>
<feature type="non-terminal residue" evidence="4">
    <location>
        <position position="113"/>
    </location>
</feature>
<dbReference type="PROSITE" id="PS51253">
    <property type="entry name" value="HTH_CENPB"/>
    <property type="match status" value="1"/>
</dbReference>
<sequence>MQSIDAALAAINALKPNEKLVYSQIAKKYGVDPGTLSRRHRGISRSRQAAAQNQQAVHPQHEAELIDYIDRLTKRGLAPTRSIIRNIASQLAQKQLGYHWVDRFVHRNSHLVI</sequence>
<reference evidence="4" key="2">
    <citation type="submission" date="2012-05" db="EMBL/GenBank/DDBJ databases">
        <title>Comparative genome structure, secondary metabolite and effector coding capacity across Cochliobolus pathogens.</title>
        <authorList>
            <consortium name="US DOE Joint Genome Institute (JGI-PGF)"/>
            <person name="Condon B.J."/>
            <person name="Leng Y."/>
            <person name="Wu D."/>
            <person name="Bushley K.E."/>
            <person name="Ohm R.A."/>
            <person name="Otillar R."/>
            <person name="Martin J."/>
            <person name="Schackwitz W."/>
            <person name="Grimwood J."/>
            <person name="MohdZainudin N."/>
            <person name="Xue C."/>
            <person name="Wang R."/>
            <person name="Dhillon B."/>
            <person name="Tu Z.J."/>
            <person name="Steffenson B.J."/>
            <person name="Salamov A."/>
            <person name="Sun H."/>
            <person name="Lowry S."/>
            <person name="LaButti K."/>
            <person name="Han J."/>
            <person name="Copeland A."/>
            <person name="Lindquist E."/>
            <person name="Lucas S."/>
            <person name="Barry K."/>
            <person name="Schmutz J."/>
            <person name="Baker S."/>
            <person name="Grigoriev I.V."/>
            <person name="Zhong S."/>
            <person name="Turgeon B.G."/>
        </authorList>
    </citation>
    <scope>NUCLEOTIDE SEQUENCE</scope>
    <source>
        <strain evidence="4">ND90Pr</strain>
    </source>
</reference>